<sequence length="566" mass="59870">MELPTRDFRHIGIARVDHRLRAPVTLPIPADAGLGAAPGRGPGDPAASSGTLPTIELGELLHQYQLSLVLIAGSTDSTSSRPVQWVHVSELEDPTPFLPPRTVLLTTGARFDAVQDQAEADAYAQRLLDAGTTALGVAVGLHWDRVPASLVAACDRLGLPLFRVPYDTAFIEIVQTTARLLDAQTRDRDIWAIDSQRAVTTASLHRDGLGAAVREAAARLDRWVGITDRSGRLVEFAAQGGSVAPPQEWIRRETRRLVERGLSSGRIGGETAADGTIAPGMQMQTLGRQGQILGVLVVADRGVPDTAERTLLGLVAALATVQLEHRAGIGAAQASLRGAILELLVSGQIPLAERLADGTLTRIPAGAIAVVRYQSPAAPDPSFTEDLLSLDAGSPGLIGASFAGAPLIVAETRHLPAVRRLLVAHHLPAGISERGTLTGLSELVGQADRALEHALASVAVTPVDYRPELHGGVLRLLAGQPEAASRAAALLGPVRHHDERHDDRIEESLATWLAHHGQTSPAASELGIHRHTLKARVQTAASLLQLDLDSPDARAELWAALTLAPR</sequence>
<evidence type="ECO:0000259" key="1">
    <source>
        <dbReference type="Pfam" id="PF07905"/>
    </source>
</evidence>
<protein>
    <submittedName>
        <fullName evidence="3">PucR family transcriptional regulator</fullName>
    </submittedName>
</protein>
<dbReference type="PANTHER" id="PTHR33744">
    <property type="entry name" value="CARBOHYDRATE DIACID REGULATOR"/>
    <property type="match status" value="1"/>
</dbReference>
<organism evidence="3 4">
    <name type="scientific">Leucobacter chromiireducens subsp. solipictus</name>
    <dbReference type="NCBI Taxonomy" id="398235"/>
    <lineage>
        <taxon>Bacteria</taxon>
        <taxon>Bacillati</taxon>
        <taxon>Actinomycetota</taxon>
        <taxon>Actinomycetes</taxon>
        <taxon>Micrococcales</taxon>
        <taxon>Microbacteriaceae</taxon>
        <taxon>Leucobacter</taxon>
    </lineage>
</organism>
<dbReference type="InterPro" id="IPR012914">
    <property type="entry name" value="PucR_dom"/>
</dbReference>
<feature type="domain" description="PucR C-terminal helix-turn-helix" evidence="2">
    <location>
        <begin position="507"/>
        <end position="562"/>
    </location>
</feature>
<comment type="caution">
    <text evidence="3">The sequence shown here is derived from an EMBL/GenBank/DDBJ whole genome shotgun (WGS) entry which is preliminary data.</text>
</comment>
<dbReference type="InterPro" id="IPR051448">
    <property type="entry name" value="CdaR-like_regulators"/>
</dbReference>
<dbReference type="Gene3D" id="1.10.10.2840">
    <property type="entry name" value="PucR C-terminal helix-turn-helix domain"/>
    <property type="match status" value="1"/>
</dbReference>
<keyword evidence="4" id="KW-1185">Reference proteome</keyword>
<evidence type="ECO:0000259" key="2">
    <source>
        <dbReference type="Pfam" id="PF13556"/>
    </source>
</evidence>
<proteinExistence type="predicted"/>
<name>A0ABS1SBF4_9MICO</name>
<evidence type="ECO:0000313" key="3">
    <source>
        <dbReference type="EMBL" id="MBL3677877.1"/>
    </source>
</evidence>
<dbReference type="InterPro" id="IPR025736">
    <property type="entry name" value="PucR_C-HTH_dom"/>
</dbReference>
<accession>A0ABS1SBF4</accession>
<evidence type="ECO:0000313" key="4">
    <source>
        <dbReference type="Proteomes" id="UP001645859"/>
    </source>
</evidence>
<dbReference type="EMBL" id="QYAC01000001">
    <property type="protein sequence ID" value="MBL3677877.1"/>
    <property type="molecule type" value="Genomic_DNA"/>
</dbReference>
<gene>
    <name evidence="3" type="ORF">D3230_00960</name>
</gene>
<dbReference type="Pfam" id="PF13556">
    <property type="entry name" value="HTH_30"/>
    <property type="match status" value="1"/>
</dbReference>
<dbReference type="PANTHER" id="PTHR33744:SF1">
    <property type="entry name" value="DNA-BINDING TRANSCRIPTIONAL ACTIVATOR ADER"/>
    <property type="match status" value="1"/>
</dbReference>
<reference evidence="3 4" key="1">
    <citation type="submission" date="2018-09" db="EMBL/GenBank/DDBJ databases">
        <title>Comparative genomics of Leucobacter spp.</title>
        <authorList>
            <person name="Reis A.C."/>
            <person name="Kolvenbach B.A."/>
            <person name="Corvini P.F.X."/>
            <person name="Nunes O.C."/>
        </authorList>
    </citation>
    <scope>NUCLEOTIDE SEQUENCE [LARGE SCALE GENOMIC DNA]</scope>
    <source>
        <strain evidence="3 4">TAN 31504</strain>
    </source>
</reference>
<dbReference type="InterPro" id="IPR042070">
    <property type="entry name" value="PucR_C-HTH_sf"/>
</dbReference>
<dbReference type="Pfam" id="PF07905">
    <property type="entry name" value="PucR"/>
    <property type="match status" value="1"/>
</dbReference>
<feature type="domain" description="Purine catabolism PurC-like" evidence="1">
    <location>
        <begin position="60"/>
        <end position="179"/>
    </location>
</feature>
<dbReference type="Proteomes" id="UP001645859">
    <property type="component" value="Unassembled WGS sequence"/>
</dbReference>